<proteinExistence type="predicted"/>
<feature type="non-terminal residue" evidence="2">
    <location>
        <position position="1"/>
    </location>
</feature>
<protein>
    <submittedName>
        <fullName evidence="2">Uncharacterized protein</fullName>
    </submittedName>
</protein>
<dbReference type="AlphaFoldDB" id="A0A6J4ICE6"/>
<dbReference type="EMBL" id="CADCTG010000155">
    <property type="protein sequence ID" value="CAA9246383.1"/>
    <property type="molecule type" value="Genomic_DNA"/>
</dbReference>
<reference evidence="2" key="1">
    <citation type="submission" date="2020-02" db="EMBL/GenBank/DDBJ databases">
        <authorList>
            <person name="Meier V. D."/>
        </authorList>
    </citation>
    <scope>NUCLEOTIDE SEQUENCE</scope>
    <source>
        <strain evidence="2">AVDCRST_MAG08</strain>
    </source>
</reference>
<gene>
    <name evidence="2" type="ORF">AVDCRST_MAG08-1876</name>
</gene>
<feature type="compositionally biased region" description="Polar residues" evidence="1">
    <location>
        <begin position="1"/>
        <end position="12"/>
    </location>
</feature>
<sequence length="54" mass="6028">GSGWNQGRTSAGRSERRHRAGVRPDHGGGGGACHCGFRRLRRPVLRLSRRHRLL</sequence>
<accession>A0A6J4ICE6</accession>
<name>A0A6J4ICE6_9PROT</name>
<evidence type="ECO:0000256" key="1">
    <source>
        <dbReference type="SAM" id="MobiDB-lite"/>
    </source>
</evidence>
<evidence type="ECO:0000313" key="2">
    <source>
        <dbReference type="EMBL" id="CAA9246383.1"/>
    </source>
</evidence>
<organism evidence="2">
    <name type="scientific">uncultured Acetobacteraceae bacterium</name>
    <dbReference type="NCBI Taxonomy" id="169975"/>
    <lineage>
        <taxon>Bacteria</taxon>
        <taxon>Pseudomonadati</taxon>
        <taxon>Pseudomonadota</taxon>
        <taxon>Alphaproteobacteria</taxon>
        <taxon>Acetobacterales</taxon>
        <taxon>Acetobacteraceae</taxon>
        <taxon>environmental samples</taxon>
    </lineage>
</organism>
<feature type="non-terminal residue" evidence="2">
    <location>
        <position position="54"/>
    </location>
</feature>
<feature type="region of interest" description="Disordered" evidence="1">
    <location>
        <begin position="1"/>
        <end position="36"/>
    </location>
</feature>